<sequence>MVTLAVPMLSRASHWQGSWGETQNLLHSASALLAGPLATAAGCWQGGRERRRGLTELRGSTVRTPLAQSLLCLAPLLLWVLAGYVAAASAVLLATWPYAHNGSPRVSVLVSVAAIDATWLATATTLGFVAGRLIRWRLAAPVLAAFMYVTVGFPSYLSSNVQYLSPAASTDPDTHLSVWWYGPVMVLWLGGLGLTVLLAYAARFRAVALLPLAAALAAAALVTETGYGLWRPDPSASGAVCGGSAPKICVNATQSALLPQITEALAGVTSRLEGVEGAPTVYLDARLQPKADAGEAELPYVTQGVGVVRGELTDEAVRHWLAPLDRPGRDFGPNSAPDATARLAAMGDAERRQWLGRYLATRESCTPSEVPVL</sequence>
<feature type="transmembrane region" description="Helical" evidence="1">
    <location>
        <begin position="65"/>
        <end position="96"/>
    </location>
</feature>
<keyword evidence="1" id="KW-0812">Transmembrane</keyword>
<feature type="transmembrane region" description="Helical" evidence="1">
    <location>
        <begin position="138"/>
        <end position="158"/>
    </location>
</feature>
<evidence type="ECO:0000256" key="1">
    <source>
        <dbReference type="SAM" id="Phobius"/>
    </source>
</evidence>
<feature type="transmembrane region" description="Helical" evidence="1">
    <location>
        <begin position="178"/>
        <end position="200"/>
    </location>
</feature>
<feature type="transmembrane region" description="Helical" evidence="1">
    <location>
        <begin position="108"/>
        <end position="131"/>
    </location>
</feature>
<evidence type="ECO:0000313" key="2">
    <source>
        <dbReference type="EMBL" id="MFF3338699.1"/>
    </source>
</evidence>
<evidence type="ECO:0008006" key="4">
    <source>
        <dbReference type="Google" id="ProtNLM"/>
    </source>
</evidence>
<organism evidence="2 3">
    <name type="scientific">Streptomyces flavidovirens</name>
    <dbReference type="NCBI Taxonomy" id="67298"/>
    <lineage>
        <taxon>Bacteria</taxon>
        <taxon>Bacillati</taxon>
        <taxon>Actinomycetota</taxon>
        <taxon>Actinomycetes</taxon>
        <taxon>Kitasatosporales</taxon>
        <taxon>Streptomycetaceae</taxon>
        <taxon>Streptomyces</taxon>
    </lineage>
</organism>
<protein>
    <recommendedName>
        <fullName evidence="4">Integral membrane protein</fullName>
    </recommendedName>
</protein>
<proteinExistence type="predicted"/>
<gene>
    <name evidence="2" type="ORF">ACFYWW_08170</name>
</gene>
<dbReference type="EMBL" id="JBIAPK010000002">
    <property type="protein sequence ID" value="MFF3338699.1"/>
    <property type="molecule type" value="Genomic_DNA"/>
</dbReference>
<feature type="transmembrane region" description="Helical" evidence="1">
    <location>
        <begin position="207"/>
        <end position="230"/>
    </location>
</feature>
<comment type="caution">
    <text evidence="2">The sequence shown here is derived from an EMBL/GenBank/DDBJ whole genome shotgun (WGS) entry which is preliminary data.</text>
</comment>
<keyword evidence="3" id="KW-1185">Reference proteome</keyword>
<dbReference type="Proteomes" id="UP001601976">
    <property type="component" value="Unassembled WGS sequence"/>
</dbReference>
<accession>A0ABW6RB09</accession>
<keyword evidence="1" id="KW-0472">Membrane</keyword>
<dbReference type="RefSeq" id="WP_387894675.1">
    <property type="nucleotide sequence ID" value="NZ_JBIAPK010000002.1"/>
</dbReference>
<reference evidence="2 3" key="1">
    <citation type="submission" date="2024-10" db="EMBL/GenBank/DDBJ databases">
        <title>The Natural Products Discovery Center: Release of the First 8490 Sequenced Strains for Exploring Actinobacteria Biosynthetic Diversity.</title>
        <authorList>
            <person name="Kalkreuter E."/>
            <person name="Kautsar S.A."/>
            <person name="Yang D."/>
            <person name="Bader C.D."/>
            <person name="Teijaro C.N."/>
            <person name="Fluegel L."/>
            <person name="Davis C.M."/>
            <person name="Simpson J.R."/>
            <person name="Lauterbach L."/>
            <person name="Steele A.D."/>
            <person name="Gui C."/>
            <person name="Meng S."/>
            <person name="Li G."/>
            <person name="Viehrig K."/>
            <person name="Ye F."/>
            <person name="Su P."/>
            <person name="Kiefer A.F."/>
            <person name="Nichols A."/>
            <person name="Cepeda A.J."/>
            <person name="Yan W."/>
            <person name="Fan B."/>
            <person name="Jiang Y."/>
            <person name="Adhikari A."/>
            <person name="Zheng C.-J."/>
            <person name="Schuster L."/>
            <person name="Cowan T.M."/>
            <person name="Smanski M.J."/>
            <person name="Chevrette M.G."/>
            <person name="De Carvalho L.P.S."/>
            <person name="Shen B."/>
        </authorList>
    </citation>
    <scope>NUCLEOTIDE SEQUENCE [LARGE SCALE GENOMIC DNA]</scope>
    <source>
        <strain evidence="2 3">NPDC003029</strain>
    </source>
</reference>
<evidence type="ECO:0000313" key="3">
    <source>
        <dbReference type="Proteomes" id="UP001601976"/>
    </source>
</evidence>
<keyword evidence="1" id="KW-1133">Transmembrane helix</keyword>
<name>A0ABW6RB09_9ACTN</name>